<dbReference type="VEuPathDB" id="FungiDB:C5L36_0D03370"/>
<evidence type="ECO:0000313" key="3">
    <source>
        <dbReference type="EMBL" id="KGK38418.1"/>
    </source>
</evidence>
<protein>
    <recommendedName>
        <fullName evidence="2">AVL9/DENND6 domain-containing protein</fullName>
    </recommendedName>
</protein>
<organism evidence="3 4">
    <name type="scientific">Pichia kudriavzevii</name>
    <name type="common">Yeast</name>
    <name type="synonym">Issatchenkia orientalis</name>
    <dbReference type="NCBI Taxonomy" id="4909"/>
    <lineage>
        <taxon>Eukaryota</taxon>
        <taxon>Fungi</taxon>
        <taxon>Dikarya</taxon>
        <taxon>Ascomycota</taxon>
        <taxon>Saccharomycotina</taxon>
        <taxon>Pichiomycetes</taxon>
        <taxon>Pichiales</taxon>
        <taxon>Pichiaceae</taxon>
        <taxon>Pichia</taxon>
    </lineage>
</organism>
<feature type="region of interest" description="Disordered" evidence="1">
    <location>
        <begin position="264"/>
        <end position="291"/>
    </location>
</feature>
<dbReference type="eggNOG" id="KOG3823">
    <property type="taxonomic scope" value="Eukaryota"/>
</dbReference>
<dbReference type="PANTHER" id="PTHR31017:SF1">
    <property type="entry name" value="LATE SECRETORY PATHWAY PROTEIN AVL9 HOMOLOG"/>
    <property type="match status" value="1"/>
</dbReference>
<feature type="compositionally biased region" description="Basic and acidic residues" evidence="1">
    <location>
        <begin position="75"/>
        <end position="105"/>
    </location>
</feature>
<dbReference type="AlphaFoldDB" id="A0A099P090"/>
<feature type="compositionally biased region" description="Basic and acidic residues" evidence="1">
    <location>
        <begin position="138"/>
        <end position="148"/>
    </location>
</feature>
<feature type="compositionally biased region" description="Acidic residues" evidence="1">
    <location>
        <begin position="224"/>
        <end position="238"/>
    </location>
</feature>
<sequence length="868" mass="99247">MDTTGSPDPNSSSLDRQAENDVEEKVDPTSVDEASNTNTMFVVGDSDGEADSNGNDTNEEGAKTVTETALSINTEDDHANNLAKVEDSTNGKSTDELSKDCRVEESEVNKSIETAVNGEAEIVIEEEVTEPEIPEDNESSRHVDLVTNKTHETGNCVLEEVEMKDSDIVEERPEKQILDSKAGELDMIQITETPQPEEKAEHLLTGPEEVQNSEMPKSDNAWKDEEDIETNTDTEDQKEDILTQGPEAQKLFKESAGQIDENFERQEDIKEEDQTSNAGMPNDSREEKHDIPLPPIYRYHRPASVESKLSALTKNFVFALAVVDFHHIHGPELTHWLDKDGTLTNDEKVAKWREVWPFLAFQGLPDGVHMYDETFTHFTLRYDQLLERGVELSDEKIDIYKEGITSYASSGDSEEGKRSILEMEDPNQGTVTLFGCACIRQIESKKLNNEEDIKRSIVQKSVLLITRAPLPIQMKEQLSIVTQAWFEQFNFKDIEILTSFYDTLDATYNLNGYIIEHDEDEKLHLEGRRLSRRKLRRNLLLIFKALITGEKRILIFSKQLNDLSNIQYCLIGLVTNLLLNLGDCGFPFLDSTLFREIKKCQSMKSSDRCSVMNFLGLPLNIFGLNNFFQPYMTLQQLEEIYNCNVKSFLIGTSNDIVLENKRELFDIVVYLDERENGIFGSGGCKIEIFDNELKECGLTWDDKKFIDFIVESVIARKNGEDLNTREGDDDAFNGKTVNANTSIENGEYKGGNEFIRSQFEDYLIGFLSCIKYDNFLSNYKKHNQLNLDIYENDIARFGVKYVDMFTKSNVYKYWNLTTEDEFFNLFEPMHACRNIDVKKFKGGEVIKGWFEKLKKQGELNKKEKEVEM</sequence>
<feature type="domain" description="AVL9/DENND6" evidence="2">
    <location>
        <begin position="317"/>
        <end position="770"/>
    </location>
</feature>
<accession>A0A099P090</accession>
<feature type="compositionally biased region" description="Basic and acidic residues" evidence="1">
    <location>
        <begin position="163"/>
        <end position="184"/>
    </location>
</feature>
<gene>
    <name evidence="3" type="ORF">JL09_g2421</name>
</gene>
<dbReference type="InterPro" id="IPR018307">
    <property type="entry name" value="ABL9/DENND6_dom"/>
</dbReference>
<dbReference type="Pfam" id="PF09794">
    <property type="entry name" value="Avl9"/>
    <property type="match status" value="1"/>
</dbReference>
<dbReference type="InterPro" id="IPR051731">
    <property type="entry name" value="DENND11/AVL9_GEFs"/>
</dbReference>
<evidence type="ECO:0000256" key="1">
    <source>
        <dbReference type="SAM" id="MobiDB-lite"/>
    </source>
</evidence>
<dbReference type="EMBL" id="JQFK01000020">
    <property type="protein sequence ID" value="KGK38418.1"/>
    <property type="molecule type" value="Genomic_DNA"/>
</dbReference>
<dbReference type="GO" id="GO:0005737">
    <property type="term" value="C:cytoplasm"/>
    <property type="evidence" value="ECO:0007669"/>
    <property type="project" value="TreeGrafter"/>
</dbReference>
<proteinExistence type="predicted"/>
<feature type="region of interest" description="Disordered" evidence="1">
    <location>
        <begin position="128"/>
        <end position="148"/>
    </location>
</feature>
<feature type="compositionally biased region" description="Basic and acidic residues" evidence="1">
    <location>
        <begin position="16"/>
        <end position="27"/>
    </location>
</feature>
<dbReference type="HOGENOM" id="CLU_009066_3_1_1"/>
<feature type="non-terminal residue" evidence="3">
    <location>
        <position position="868"/>
    </location>
</feature>
<comment type="caution">
    <text evidence="3">The sequence shown here is derived from an EMBL/GenBank/DDBJ whole genome shotgun (WGS) entry which is preliminary data.</text>
</comment>
<evidence type="ECO:0000259" key="2">
    <source>
        <dbReference type="Pfam" id="PF09794"/>
    </source>
</evidence>
<reference evidence="4" key="1">
    <citation type="journal article" date="2014" name="Microb. Cell Fact.">
        <title>Exploiting Issatchenkia orientalis SD108 for succinic acid production.</title>
        <authorList>
            <person name="Xiao H."/>
            <person name="Shao Z."/>
            <person name="Jiang Y."/>
            <person name="Dole S."/>
            <person name="Zhao H."/>
        </authorList>
    </citation>
    <scope>NUCLEOTIDE SEQUENCE [LARGE SCALE GENOMIC DNA]</scope>
    <source>
        <strain evidence="4">SD108</strain>
    </source>
</reference>
<dbReference type="PANTHER" id="PTHR31017">
    <property type="entry name" value="LATE SECRETORY PATHWAY PROTEIN AVL9-RELATED"/>
    <property type="match status" value="1"/>
</dbReference>
<evidence type="ECO:0000313" key="4">
    <source>
        <dbReference type="Proteomes" id="UP000029867"/>
    </source>
</evidence>
<name>A0A099P090_PICKU</name>
<feature type="compositionally biased region" description="Acidic residues" evidence="1">
    <location>
        <begin position="128"/>
        <end position="137"/>
    </location>
</feature>
<feature type="region of interest" description="Disordered" evidence="1">
    <location>
        <begin position="1"/>
        <end position="105"/>
    </location>
</feature>
<feature type="compositionally biased region" description="Polar residues" evidence="1">
    <location>
        <begin position="1"/>
        <end position="15"/>
    </location>
</feature>
<feature type="region of interest" description="Disordered" evidence="1">
    <location>
        <begin position="163"/>
        <end position="239"/>
    </location>
</feature>
<dbReference type="Proteomes" id="UP000029867">
    <property type="component" value="Unassembled WGS sequence"/>
</dbReference>